<reference evidence="1 2" key="1">
    <citation type="submission" date="2024-04" db="EMBL/GenBank/DDBJ databases">
        <title>Human intestinal bacterial collection.</title>
        <authorList>
            <person name="Pauvert C."/>
            <person name="Hitch T.C.A."/>
            <person name="Clavel T."/>
        </authorList>
    </citation>
    <scope>NUCLEOTIDE SEQUENCE [LARGE SCALE GENOMIC DNA]</scope>
    <source>
        <strain evidence="1 2">CLA-AA-H161</strain>
    </source>
</reference>
<proteinExistence type="predicted"/>
<name>A0ABV1CPE5_9FIRM</name>
<evidence type="ECO:0000313" key="2">
    <source>
        <dbReference type="Proteomes" id="UP001470752"/>
    </source>
</evidence>
<protein>
    <submittedName>
        <fullName evidence="1">Uncharacterized protein</fullName>
    </submittedName>
</protein>
<dbReference type="RefSeq" id="WP_349084381.1">
    <property type="nucleotide sequence ID" value="NZ_JBBNFW010000187.1"/>
</dbReference>
<dbReference type="EMBL" id="JBBNFW010000187">
    <property type="protein sequence ID" value="MEQ2414256.1"/>
    <property type="molecule type" value="Genomic_DNA"/>
</dbReference>
<comment type="caution">
    <text evidence="1">The sequence shown here is derived from an EMBL/GenBank/DDBJ whole genome shotgun (WGS) entry which is preliminary data.</text>
</comment>
<sequence length="107" mass="11897">MSIKTTTVYNCDYCQKQLPDDYATTNGEGKGYYVKKAHDTIPLDTPIAGCTGIVVEVTLGTPKDDHHFTDLCDDCRLKFLKMAVEHLERKVAAEKEGLNNDGEETNV</sequence>
<dbReference type="Proteomes" id="UP001470752">
    <property type="component" value="Unassembled WGS sequence"/>
</dbReference>
<evidence type="ECO:0000313" key="1">
    <source>
        <dbReference type="EMBL" id="MEQ2414256.1"/>
    </source>
</evidence>
<gene>
    <name evidence="1" type="ORF">AAAX94_14675</name>
</gene>
<organism evidence="1 2">
    <name type="scientific">Blautia acetigignens</name>
    <dbReference type="NCBI Taxonomy" id="2981783"/>
    <lineage>
        <taxon>Bacteria</taxon>
        <taxon>Bacillati</taxon>
        <taxon>Bacillota</taxon>
        <taxon>Clostridia</taxon>
        <taxon>Lachnospirales</taxon>
        <taxon>Lachnospiraceae</taxon>
        <taxon>Blautia</taxon>
    </lineage>
</organism>
<accession>A0ABV1CPE5</accession>
<keyword evidence="2" id="KW-1185">Reference proteome</keyword>